<feature type="region of interest" description="Disordered" evidence="1">
    <location>
        <begin position="49"/>
        <end position="71"/>
    </location>
</feature>
<dbReference type="Proteomes" id="UP000189835">
    <property type="component" value="Unassembled WGS sequence"/>
</dbReference>
<dbReference type="RefSeq" id="WP_139374445.1">
    <property type="nucleotide sequence ID" value="NZ_MVGR01000004.1"/>
</dbReference>
<reference evidence="2 3" key="1">
    <citation type="submission" date="2017-02" db="EMBL/GenBank/DDBJ databases">
        <title>Genome sequence of Microcystis aeruginosa KW.</title>
        <authorList>
            <person name="Oh H.-M."/>
            <person name="Ahn C.-Y."/>
            <person name="Jeong H."/>
            <person name="Srivastava A."/>
            <person name="Lee H.-G."/>
            <person name="Kang S.-R."/>
        </authorList>
    </citation>
    <scope>NUCLEOTIDE SEQUENCE [LARGE SCALE GENOMIC DNA]</scope>
    <source>
        <strain evidence="2 3">KW</strain>
    </source>
</reference>
<gene>
    <name evidence="2" type="ORF">B1L04_15365</name>
</gene>
<organism evidence="2 3">
    <name type="scientific">Microcystis aeruginosa KW</name>
    <dbReference type="NCBI Taxonomy" id="1960155"/>
    <lineage>
        <taxon>Bacteria</taxon>
        <taxon>Bacillati</taxon>
        <taxon>Cyanobacteriota</taxon>
        <taxon>Cyanophyceae</taxon>
        <taxon>Oscillatoriophycideae</taxon>
        <taxon>Chroococcales</taxon>
        <taxon>Microcystaceae</taxon>
        <taxon>Microcystis</taxon>
    </lineage>
</organism>
<proteinExistence type="predicted"/>
<name>A0A1V4BSP8_MICAE</name>
<comment type="caution">
    <text evidence="2">The sequence shown here is derived from an EMBL/GenBank/DDBJ whole genome shotgun (WGS) entry which is preliminary data.</text>
</comment>
<evidence type="ECO:0000313" key="2">
    <source>
        <dbReference type="EMBL" id="OPF17384.1"/>
    </source>
</evidence>
<sequence>MNSHQLSVRGVGNGEAGCGVWGVGCGVWGNGEVGEWGDHCVRVAGGSGEIELKPQNPKTPKPKTYLPTPDS</sequence>
<feature type="compositionally biased region" description="Low complexity" evidence="1">
    <location>
        <begin position="53"/>
        <end position="71"/>
    </location>
</feature>
<dbReference type="AlphaFoldDB" id="A0A1V4BSP8"/>
<evidence type="ECO:0000313" key="3">
    <source>
        <dbReference type="Proteomes" id="UP000189835"/>
    </source>
</evidence>
<accession>A0A1V4BSP8</accession>
<dbReference type="EMBL" id="MVGR01000004">
    <property type="protein sequence ID" value="OPF17384.1"/>
    <property type="molecule type" value="Genomic_DNA"/>
</dbReference>
<evidence type="ECO:0000256" key="1">
    <source>
        <dbReference type="SAM" id="MobiDB-lite"/>
    </source>
</evidence>
<protein>
    <submittedName>
        <fullName evidence="2">Uncharacterized protein</fullName>
    </submittedName>
</protein>